<keyword evidence="1" id="KW-0456">Lyase</keyword>
<dbReference type="GO" id="GO:0005737">
    <property type="term" value="C:cytoplasm"/>
    <property type="evidence" value="ECO:0007669"/>
    <property type="project" value="TreeGrafter"/>
</dbReference>
<dbReference type="Gene3D" id="3.20.20.140">
    <property type="entry name" value="Metal-dependent hydrolases"/>
    <property type="match status" value="1"/>
</dbReference>
<organism evidence="3">
    <name type="scientific">mine drainage metagenome</name>
    <dbReference type="NCBI Taxonomy" id="410659"/>
    <lineage>
        <taxon>unclassified sequences</taxon>
        <taxon>metagenomes</taxon>
        <taxon>ecological metagenomes</taxon>
    </lineage>
</organism>
<dbReference type="Pfam" id="PF04909">
    <property type="entry name" value="Amidohydro_2"/>
    <property type="match status" value="1"/>
</dbReference>
<dbReference type="GO" id="GO:0016787">
    <property type="term" value="F:hydrolase activity"/>
    <property type="evidence" value="ECO:0007669"/>
    <property type="project" value="UniProtKB-KW"/>
</dbReference>
<accession>A0A1J5P4L3</accession>
<dbReference type="GO" id="GO:0016831">
    <property type="term" value="F:carboxy-lyase activity"/>
    <property type="evidence" value="ECO:0007669"/>
    <property type="project" value="InterPro"/>
</dbReference>
<protein>
    <submittedName>
        <fullName evidence="3">Amidohydrolase</fullName>
    </submittedName>
</protein>
<reference evidence="3" key="1">
    <citation type="submission" date="2016-10" db="EMBL/GenBank/DDBJ databases">
        <title>Sequence of Gallionella enrichment culture.</title>
        <authorList>
            <person name="Poehlein A."/>
            <person name="Muehling M."/>
            <person name="Daniel R."/>
        </authorList>
    </citation>
    <scope>NUCLEOTIDE SEQUENCE</scope>
</reference>
<gene>
    <name evidence="3" type="ORF">GALL_527750</name>
</gene>
<evidence type="ECO:0000256" key="1">
    <source>
        <dbReference type="ARBA" id="ARBA00023239"/>
    </source>
</evidence>
<dbReference type="PANTHER" id="PTHR21240:SF28">
    <property type="entry name" value="ISO-OROTATE DECARBOXYLASE (EUROFUNG)"/>
    <property type="match status" value="1"/>
</dbReference>
<dbReference type="PANTHER" id="PTHR21240">
    <property type="entry name" value="2-AMINO-3-CARBOXYLMUCONATE-6-SEMIALDEHYDE DECARBOXYLASE"/>
    <property type="match status" value="1"/>
</dbReference>
<comment type="caution">
    <text evidence="3">The sequence shown here is derived from an EMBL/GenBank/DDBJ whole genome shotgun (WGS) entry which is preliminary data.</text>
</comment>
<dbReference type="InterPro" id="IPR032465">
    <property type="entry name" value="ACMSD"/>
</dbReference>
<proteinExistence type="predicted"/>
<dbReference type="EMBL" id="MLJW01007148">
    <property type="protein sequence ID" value="OIQ65664.1"/>
    <property type="molecule type" value="Genomic_DNA"/>
</dbReference>
<dbReference type="GO" id="GO:0019748">
    <property type="term" value="P:secondary metabolic process"/>
    <property type="evidence" value="ECO:0007669"/>
    <property type="project" value="TreeGrafter"/>
</dbReference>
<evidence type="ECO:0000259" key="2">
    <source>
        <dbReference type="Pfam" id="PF04909"/>
    </source>
</evidence>
<dbReference type="SUPFAM" id="SSF51556">
    <property type="entry name" value="Metallo-dependent hydrolases"/>
    <property type="match status" value="1"/>
</dbReference>
<dbReference type="AlphaFoldDB" id="A0A1J5P4L3"/>
<keyword evidence="3" id="KW-0378">Hydrolase</keyword>
<evidence type="ECO:0000313" key="3">
    <source>
        <dbReference type="EMBL" id="OIQ65664.1"/>
    </source>
</evidence>
<dbReference type="InterPro" id="IPR006680">
    <property type="entry name" value="Amidohydro-rel"/>
</dbReference>
<name>A0A1J5P4L3_9ZZZZ</name>
<dbReference type="InterPro" id="IPR032466">
    <property type="entry name" value="Metal_Hydrolase"/>
</dbReference>
<sequence length="336" mass="37009">MKIDVINHFTPQTVYERFKAQAPDNPGLKAFGALPALWNLDARLGLMDSFDDYQQVLSLANPPIELLAGPDKSPELAAFANDALAEVCAKYPHFFPTFTASMPMNNPDAAVKEAERAITTLGAKGIQVFTNVNGKPLSNPEYFPLFELMAGQDLPVWIHPMRGPHFSDYATEDHSENEIWFTFGWPYETSACVTRLIFSGLLDKLPNLKIITHHMGGMIPYFADKIGLGFTQIFQGAPDRNPLVERAGLKKPLLDYYHMLYADTALNGSAAATRCGHAFFGTSHSLFASDAPFDSIGGRQLIQGTIDALTALELPPADRDRIFAGNVRSLLRLDCT</sequence>
<feature type="domain" description="Amidohydrolase-related" evidence="2">
    <location>
        <begin position="66"/>
        <end position="333"/>
    </location>
</feature>